<dbReference type="FunFam" id="3.40.50.720:FF:000191">
    <property type="entry name" value="Methylglyoxal reductase (NADPH-dependent)"/>
    <property type="match status" value="1"/>
</dbReference>
<dbReference type="PANTHER" id="PTHR10366">
    <property type="entry name" value="NAD DEPENDENT EPIMERASE/DEHYDRATASE"/>
    <property type="match status" value="1"/>
</dbReference>
<evidence type="ECO:0000259" key="3">
    <source>
        <dbReference type="Pfam" id="PF01370"/>
    </source>
</evidence>
<dbReference type="GeneID" id="34577844"/>
<sequence length="342" mass="37069">MTRVLLTGGSGFIAAHVLEVLLARGHSVVTTVRSQTKADAIRRAHPEIANDRLSFAIVEDIAQPNAFDQAVATDPPLEAVIHTASPYHFHAQDAQELLIPAITGTTGILKSVQKHAPLVKRVVVTSSFAAINDVFASSADKVYSEADWSPITKEQANVSPANAYRASKTFAERAAWEFIEREKPNFTLSVINPPLVLGPIVHNLTSPDTLNTSSQRIRDLVSGTAKTRCPPTGNYLFVDVRDLGLAHVLAVEKAAAGGKRFFVVSSHFSNAEIAKIIGEEFPEYKARLPTGDALKPGEYPTDGVYGFDNTRAREILGIQFRPLRESIVDAVKSLLPLGIDKT</sequence>
<organism evidence="4 5">
    <name type="scientific">Penicillium arizonense</name>
    <dbReference type="NCBI Taxonomy" id="1835702"/>
    <lineage>
        <taxon>Eukaryota</taxon>
        <taxon>Fungi</taxon>
        <taxon>Dikarya</taxon>
        <taxon>Ascomycota</taxon>
        <taxon>Pezizomycotina</taxon>
        <taxon>Eurotiomycetes</taxon>
        <taxon>Eurotiomycetidae</taxon>
        <taxon>Eurotiales</taxon>
        <taxon>Aspergillaceae</taxon>
        <taxon>Penicillium</taxon>
    </lineage>
</organism>
<dbReference type="Proteomes" id="UP000177622">
    <property type="component" value="Unassembled WGS sequence"/>
</dbReference>
<dbReference type="EMBL" id="LXJU01000013">
    <property type="protein sequence ID" value="OGE51456.1"/>
    <property type="molecule type" value="Genomic_DNA"/>
</dbReference>
<comment type="similarity">
    <text evidence="2">Belongs to the NAD(P)-dependent epimerase/dehydratase family. Dihydroflavonol-4-reductase subfamily.</text>
</comment>
<evidence type="ECO:0000313" key="4">
    <source>
        <dbReference type="EMBL" id="OGE51456.1"/>
    </source>
</evidence>
<dbReference type="InterPro" id="IPR001509">
    <property type="entry name" value="Epimerase_deHydtase"/>
</dbReference>
<dbReference type="SUPFAM" id="SSF51735">
    <property type="entry name" value="NAD(P)-binding Rossmann-fold domains"/>
    <property type="match status" value="1"/>
</dbReference>
<dbReference type="Gene3D" id="3.40.50.720">
    <property type="entry name" value="NAD(P)-binding Rossmann-like Domain"/>
    <property type="match status" value="1"/>
</dbReference>
<dbReference type="Pfam" id="PF01370">
    <property type="entry name" value="Epimerase"/>
    <property type="match status" value="1"/>
</dbReference>
<evidence type="ECO:0000256" key="1">
    <source>
        <dbReference type="ARBA" id="ARBA00023002"/>
    </source>
</evidence>
<protein>
    <recommendedName>
        <fullName evidence="3">NAD-dependent epimerase/dehydratase domain-containing protein</fullName>
    </recommendedName>
</protein>
<comment type="caution">
    <text evidence="4">The sequence shown here is derived from an EMBL/GenBank/DDBJ whole genome shotgun (WGS) entry which is preliminary data.</text>
</comment>
<dbReference type="InterPro" id="IPR036291">
    <property type="entry name" value="NAD(P)-bd_dom_sf"/>
</dbReference>
<dbReference type="InterPro" id="IPR050425">
    <property type="entry name" value="NAD(P)_dehydrat-like"/>
</dbReference>
<proteinExistence type="inferred from homology"/>
<dbReference type="AlphaFoldDB" id="A0A1F5LEG7"/>
<gene>
    <name evidence="4" type="ORF">PENARI_c013G01035</name>
</gene>
<dbReference type="CDD" id="cd05227">
    <property type="entry name" value="AR_SDR_e"/>
    <property type="match status" value="1"/>
</dbReference>
<dbReference type="PANTHER" id="PTHR10366:SF564">
    <property type="entry name" value="STEROL-4-ALPHA-CARBOXYLATE 3-DEHYDROGENASE, DECARBOXYLATING"/>
    <property type="match status" value="1"/>
</dbReference>
<accession>A0A1F5LEG7</accession>
<dbReference type="STRING" id="1835702.A0A1F5LEG7"/>
<dbReference type="GO" id="GO:0016616">
    <property type="term" value="F:oxidoreductase activity, acting on the CH-OH group of donors, NAD or NADP as acceptor"/>
    <property type="evidence" value="ECO:0007669"/>
    <property type="project" value="TreeGrafter"/>
</dbReference>
<feature type="domain" description="NAD-dependent epimerase/dehydratase" evidence="3">
    <location>
        <begin position="4"/>
        <end position="259"/>
    </location>
</feature>
<evidence type="ECO:0000256" key="2">
    <source>
        <dbReference type="ARBA" id="ARBA00023445"/>
    </source>
</evidence>
<keyword evidence="1" id="KW-0560">Oxidoreductase</keyword>
<keyword evidence="5" id="KW-1185">Reference proteome</keyword>
<reference evidence="4 5" key="1">
    <citation type="journal article" date="2016" name="Sci. Rep.">
        <title>Penicillium arizonense, a new, genome sequenced fungal species, reveals a high chemical diversity in secreted metabolites.</title>
        <authorList>
            <person name="Grijseels S."/>
            <person name="Nielsen J.C."/>
            <person name="Randelovic M."/>
            <person name="Nielsen J."/>
            <person name="Nielsen K.F."/>
            <person name="Workman M."/>
            <person name="Frisvad J.C."/>
        </authorList>
    </citation>
    <scope>NUCLEOTIDE SEQUENCE [LARGE SCALE GENOMIC DNA]</scope>
    <source>
        <strain evidence="4 5">CBS 141311</strain>
    </source>
</reference>
<evidence type="ECO:0000313" key="5">
    <source>
        <dbReference type="Proteomes" id="UP000177622"/>
    </source>
</evidence>
<name>A0A1F5LEG7_PENAI</name>
<dbReference type="OrthoDB" id="2735536at2759"/>
<dbReference type="RefSeq" id="XP_022486901.1">
    <property type="nucleotide sequence ID" value="XM_022633110.1"/>
</dbReference>